<evidence type="ECO:0000256" key="1">
    <source>
        <dbReference type="SAM" id="MobiDB-lite"/>
    </source>
</evidence>
<sequence>MSDEVRDMIRTALADEPALGLSFEQVVTDGRRRRARRRAGAFAGAAAGVTAVVAAAVVTGAVTGGRNGSEPAASVSSATPVQVTTSSAVPQAQGCAAGVMTGGFPDLPDGEASAEELAESARLTEAFGQVALPLPEGVTATPLRLCALDESWGGTFTLTGQRVVFVYVRARGGQPPGECVIHAPTARCSVRTLPDGSVARITAENGPTVLVSADVWRADGTYASVMETGGDNSTNRVLDDDGLVAIATAPQLRVHRPGPQRPAAPSDRRAAELDAVVAGALPAGLRVEPAPGAPADRAWRFRVAQGGYRAVATLADDTGRGWVMVNLGAPGEGSVTCGGQPGCELVTLSDGRAAAVTTRTEGGRTVVVLGTRAADGTQVEVHTSNSAEEGGAGGAPTRPAPPLAVADLVRIAELPDLHW</sequence>
<dbReference type="RefSeq" id="WP_033434356.1">
    <property type="nucleotide sequence ID" value="NZ_CP034550.1"/>
</dbReference>
<dbReference type="EMBL" id="CP034550">
    <property type="protein sequence ID" value="QFZ19193.1"/>
    <property type="molecule type" value="Genomic_DNA"/>
</dbReference>
<evidence type="ECO:0000313" key="4">
    <source>
        <dbReference type="Proteomes" id="UP000325787"/>
    </source>
</evidence>
<keyword evidence="2" id="KW-1133">Transmembrane helix</keyword>
<dbReference type="Proteomes" id="UP000325787">
    <property type="component" value="Chromosome"/>
</dbReference>
<dbReference type="OrthoDB" id="3660011at2"/>
<reference evidence="4" key="1">
    <citation type="journal article" date="2021" name="Curr. Microbiol.">
        <title>Complete genome of nocamycin-producing strain Saccharothrix syringae NRRL B-16468 reveals the biosynthetic potential for secondary metabolites.</title>
        <authorList>
            <person name="Mo X."/>
            <person name="Yang S."/>
        </authorList>
    </citation>
    <scope>NUCLEOTIDE SEQUENCE [LARGE SCALE GENOMIC DNA]</scope>
    <source>
        <strain evidence="4">ATCC 51364 / DSM 43886 / JCM 6844 / KCTC 9398 / NBRC 14523 / NRRL B-16468 / INA 2240</strain>
    </source>
</reference>
<protein>
    <submittedName>
        <fullName evidence="3">Uncharacterized protein</fullName>
    </submittedName>
</protein>
<accession>A0A5Q0GZB8</accession>
<organism evidence="3 4">
    <name type="scientific">Saccharothrix syringae</name>
    <name type="common">Nocardiopsis syringae</name>
    <dbReference type="NCBI Taxonomy" id="103733"/>
    <lineage>
        <taxon>Bacteria</taxon>
        <taxon>Bacillati</taxon>
        <taxon>Actinomycetota</taxon>
        <taxon>Actinomycetes</taxon>
        <taxon>Pseudonocardiales</taxon>
        <taxon>Pseudonocardiaceae</taxon>
        <taxon>Saccharothrix</taxon>
    </lineage>
</organism>
<keyword evidence="2" id="KW-0812">Transmembrane</keyword>
<proteinExistence type="predicted"/>
<dbReference type="AlphaFoldDB" id="A0A5Q0GZB8"/>
<name>A0A5Q0GZB8_SACSY</name>
<keyword evidence="4" id="KW-1185">Reference proteome</keyword>
<evidence type="ECO:0000313" key="3">
    <source>
        <dbReference type="EMBL" id="QFZ19193.1"/>
    </source>
</evidence>
<evidence type="ECO:0000256" key="2">
    <source>
        <dbReference type="SAM" id="Phobius"/>
    </source>
</evidence>
<dbReference type="KEGG" id="ssyi:EKG83_18640"/>
<keyword evidence="2" id="KW-0472">Membrane</keyword>
<feature type="region of interest" description="Disordered" evidence="1">
    <location>
        <begin position="380"/>
        <end position="401"/>
    </location>
</feature>
<gene>
    <name evidence="3" type="ORF">EKG83_18640</name>
</gene>
<feature type="transmembrane region" description="Helical" evidence="2">
    <location>
        <begin position="41"/>
        <end position="62"/>
    </location>
</feature>